<keyword evidence="2" id="KW-1185">Reference proteome</keyword>
<gene>
    <name evidence="1" type="ORF">D4A92_19890</name>
</gene>
<dbReference type="Proteomes" id="UP000596351">
    <property type="component" value="Chromosome"/>
</dbReference>
<reference evidence="1 2" key="1">
    <citation type="submission" date="2018-09" db="EMBL/GenBank/DDBJ databases">
        <title>Rhizobium sp. MAE2-X.</title>
        <authorList>
            <person name="Lee Y."/>
            <person name="Jeon C.O."/>
        </authorList>
    </citation>
    <scope>NUCLEOTIDE SEQUENCE [LARGE SCALE GENOMIC DNA]</scope>
    <source>
        <strain evidence="1 2">MAE2-X</strain>
    </source>
</reference>
<dbReference type="RefSeq" id="WP_203016794.1">
    <property type="nucleotide sequence ID" value="NZ_CP032405.1"/>
</dbReference>
<dbReference type="EMBL" id="CP032405">
    <property type="protein sequence ID" value="QRF53549.1"/>
    <property type="molecule type" value="Genomic_DNA"/>
</dbReference>
<organism evidence="1 2">
    <name type="scientific">Rhizobium rosettiformans</name>
    <dbReference type="NCBI Taxonomy" id="1368430"/>
    <lineage>
        <taxon>Bacteria</taxon>
        <taxon>Pseudomonadati</taxon>
        <taxon>Pseudomonadota</taxon>
        <taxon>Alphaproteobacteria</taxon>
        <taxon>Hyphomicrobiales</taxon>
        <taxon>Rhizobiaceae</taxon>
        <taxon>Rhizobium/Agrobacterium group</taxon>
        <taxon>Rhizobium</taxon>
    </lineage>
</organism>
<evidence type="ECO:0000313" key="1">
    <source>
        <dbReference type="EMBL" id="QRF53549.1"/>
    </source>
</evidence>
<accession>A0ABX7EZ08</accession>
<protein>
    <submittedName>
        <fullName evidence="1">Uncharacterized protein</fullName>
    </submittedName>
</protein>
<proteinExistence type="predicted"/>
<evidence type="ECO:0000313" key="2">
    <source>
        <dbReference type="Proteomes" id="UP000596351"/>
    </source>
</evidence>
<name>A0ABX7EZ08_9HYPH</name>
<sequence>MIDVCDQEAIYEATVQVCLVAVQEGFPHLTIRDIIDPPHDWFDAALARQIVMHLIIREFSWPKRRVVAMEERSREAINRALRTIDQRMRNDRFAGHYLDMAERAQTLLHGLIHGTSSIDYSEVA</sequence>